<dbReference type="EMBL" id="MNAD01000570">
    <property type="protein sequence ID" value="OJT11812.1"/>
    <property type="molecule type" value="Genomic_DNA"/>
</dbReference>
<dbReference type="OMA" id="THGYYCT"/>
<dbReference type="AlphaFoldDB" id="A0A1M2VWA7"/>
<evidence type="ECO:0000259" key="4">
    <source>
        <dbReference type="PROSITE" id="PS51388"/>
    </source>
</evidence>
<reference evidence="6 7" key="1">
    <citation type="submission" date="2016-10" db="EMBL/GenBank/DDBJ databases">
        <title>Genome sequence of the basidiomycete white-rot fungus Trametes pubescens.</title>
        <authorList>
            <person name="Makela M.R."/>
            <person name="Granchi Z."/>
            <person name="Peng M."/>
            <person name="De Vries R.P."/>
            <person name="Grigoriev I."/>
            <person name="Riley R."/>
            <person name="Hilden K."/>
        </authorList>
    </citation>
    <scope>NUCLEOTIDE SEQUENCE [LARGE SCALE GENOMIC DNA]</scope>
    <source>
        <strain evidence="6 7">FBCC735</strain>
    </source>
</reference>
<keyword evidence="7" id="KW-1185">Reference proteome</keyword>
<dbReference type="InterPro" id="IPR030381">
    <property type="entry name" value="G_DYNAMIN_dom"/>
</dbReference>
<dbReference type="Pfam" id="PF02212">
    <property type="entry name" value="GED"/>
    <property type="match status" value="1"/>
</dbReference>
<dbReference type="InterPro" id="IPR001401">
    <property type="entry name" value="Dynamin_GTPase"/>
</dbReference>
<dbReference type="InterPro" id="IPR045063">
    <property type="entry name" value="Dynamin_N"/>
</dbReference>
<evidence type="ECO:0000256" key="3">
    <source>
        <dbReference type="SAM" id="MobiDB-lite"/>
    </source>
</evidence>
<dbReference type="GO" id="GO:0003924">
    <property type="term" value="F:GTPase activity"/>
    <property type="evidence" value="ECO:0007669"/>
    <property type="project" value="InterPro"/>
</dbReference>
<protein>
    <submittedName>
        <fullName evidence="6">Interferon-induced GTP-binding protein Mx2</fullName>
    </submittedName>
</protein>
<dbReference type="Gene3D" id="3.40.50.300">
    <property type="entry name" value="P-loop containing nucleotide triphosphate hydrolases"/>
    <property type="match status" value="1"/>
</dbReference>
<dbReference type="CDD" id="cd08771">
    <property type="entry name" value="DLP_1"/>
    <property type="match status" value="1"/>
</dbReference>
<dbReference type="GO" id="GO:0008017">
    <property type="term" value="F:microtubule binding"/>
    <property type="evidence" value="ECO:0007669"/>
    <property type="project" value="TreeGrafter"/>
</dbReference>
<dbReference type="OrthoDB" id="5061070at2759"/>
<dbReference type="InterPro" id="IPR003130">
    <property type="entry name" value="GED"/>
</dbReference>
<feature type="compositionally biased region" description="Acidic residues" evidence="3">
    <location>
        <begin position="629"/>
        <end position="638"/>
    </location>
</feature>
<dbReference type="GO" id="GO:0005737">
    <property type="term" value="C:cytoplasm"/>
    <property type="evidence" value="ECO:0007669"/>
    <property type="project" value="TreeGrafter"/>
</dbReference>
<dbReference type="SUPFAM" id="SSF52540">
    <property type="entry name" value="P-loop containing nucleoside triphosphate hydrolases"/>
    <property type="match status" value="1"/>
</dbReference>
<dbReference type="GO" id="GO:0016020">
    <property type="term" value="C:membrane"/>
    <property type="evidence" value="ECO:0007669"/>
    <property type="project" value="TreeGrafter"/>
</dbReference>
<evidence type="ECO:0000259" key="5">
    <source>
        <dbReference type="PROSITE" id="PS51718"/>
    </source>
</evidence>
<dbReference type="STRING" id="154538.A0A1M2VWA7"/>
<dbReference type="GO" id="GO:0005874">
    <property type="term" value="C:microtubule"/>
    <property type="evidence" value="ECO:0007669"/>
    <property type="project" value="TreeGrafter"/>
</dbReference>
<dbReference type="InterPro" id="IPR022812">
    <property type="entry name" value="Dynamin"/>
</dbReference>
<sequence>MVPSSSPAPSGASGLSAQGDASLLHDTTFTKTSQELIQFVTQLRALGAQVYLDLPRIVVIGNQSAGKSSLVEGVSGISVPRDAGTCTRCPMECRLGYTPDAWSCQISVRWEFDGTGQRLEEVQEVPFGPRLTDKALVEPMLRRAQAAILSASGGTGSREAAVARFVGMSLEEVRRSTDPKTSGVKALAFSRNTICVDLAGPDLVDLSFVDLPGIVQNAEAEVVQLVEDLVTSYVEGNCLILVALPMSDDIENQKAARIAKHADPQGVRTIGVLTKPDTIPAGSTKRRDMWLDVLEGREHALQHGYYCTRQPDDDQRLAGITPAAARTAEADFFRTTVPWSGSTCPHRFGTQNLVRSISELLTRIISDSLPKLIGEVAAQLAATNKLLEGLPPAVTTEPSAFVLDLVTKFRNDVVELVEGSPRHTRLVQANRDTYEKFKFAILGSAPPFLPYENAQVAPKSKTKMRYMKIDDDDAGRMLRVAKYLYLDDVREHIHASMTRELPNNIPYPAKRSLIHDFQESWEAHVMDCFDRVQVDFKHTLGELVKHRFERFSHLKGVVAPALMEQVNACANETLAQVHTVLKLERAAPFTQNTHYLADKRDKQLAQYKHARAFRTGKAAGGSSGRSAGDSEEESEEEWVAGGSGGSKDGFSFAVPRPPKTLSTKEKETLNNALAELTRLGYPVKEDDLGKLNPPDEYQEELEVMAEVRAYFQVSYKRIIDYIPLSIDQHFLYALAERLQGVLIEKLGLGSAKADARCAQYVAEDPHVSAQRTELLAKKKKLETVQRALFNFGL</sequence>
<feature type="domain" description="GED" evidence="4">
    <location>
        <begin position="700"/>
        <end position="793"/>
    </location>
</feature>
<comment type="caution">
    <text evidence="6">The sequence shown here is derived from an EMBL/GenBank/DDBJ whole genome shotgun (WGS) entry which is preliminary data.</text>
</comment>
<dbReference type="InterPro" id="IPR000375">
    <property type="entry name" value="Dynamin_stalk"/>
</dbReference>
<dbReference type="Pfam" id="PF00350">
    <property type="entry name" value="Dynamin_N"/>
    <property type="match status" value="1"/>
</dbReference>
<feature type="domain" description="Dynamin-type G" evidence="5">
    <location>
        <begin position="51"/>
        <end position="370"/>
    </location>
</feature>
<dbReference type="Gene3D" id="1.20.120.1240">
    <property type="entry name" value="Dynamin, middle domain"/>
    <property type="match status" value="1"/>
</dbReference>
<evidence type="ECO:0000256" key="1">
    <source>
        <dbReference type="ARBA" id="ARBA00022741"/>
    </source>
</evidence>
<accession>A0A1M2VWA7</accession>
<dbReference type="PROSITE" id="PS51388">
    <property type="entry name" value="GED"/>
    <property type="match status" value="1"/>
</dbReference>
<evidence type="ECO:0000313" key="6">
    <source>
        <dbReference type="EMBL" id="OJT11812.1"/>
    </source>
</evidence>
<evidence type="ECO:0000256" key="2">
    <source>
        <dbReference type="ARBA" id="ARBA00023134"/>
    </source>
</evidence>
<dbReference type="Proteomes" id="UP000184267">
    <property type="component" value="Unassembled WGS sequence"/>
</dbReference>
<dbReference type="PANTHER" id="PTHR11566">
    <property type="entry name" value="DYNAMIN"/>
    <property type="match status" value="1"/>
</dbReference>
<dbReference type="Pfam" id="PF01031">
    <property type="entry name" value="Dynamin_M"/>
    <property type="match status" value="1"/>
</dbReference>
<gene>
    <name evidence="6" type="ORF">TRAPUB_11641</name>
</gene>
<dbReference type="InterPro" id="IPR020850">
    <property type="entry name" value="GED_dom"/>
</dbReference>
<dbReference type="SMART" id="SM00053">
    <property type="entry name" value="DYNc"/>
    <property type="match status" value="1"/>
</dbReference>
<feature type="region of interest" description="Disordered" evidence="3">
    <location>
        <begin position="615"/>
        <end position="652"/>
    </location>
</feature>
<proteinExistence type="predicted"/>
<evidence type="ECO:0000313" key="7">
    <source>
        <dbReference type="Proteomes" id="UP000184267"/>
    </source>
</evidence>
<dbReference type="InterPro" id="IPR027417">
    <property type="entry name" value="P-loop_NTPase"/>
</dbReference>
<keyword evidence="2" id="KW-0342">GTP-binding</keyword>
<dbReference type="PROSITE" id="PS51718">
    <property type="entry name" value="G_DYNAMIN_2"/>
    <property type="match status" value="1"/>
</dbReference>
<name>A0A1M2VWA7_TRAPU</name>
<keyword evidence="1" id="KW-0547">Nucleotide-binding</keyword>
<dbReference type="PRINTS" id="PR00195">
    <property type="entry name" value="DYNAMIN"/>
</dbReference>
<dbReference type="GO" id="GO:0005525">
    <property type="term" value="F:GTP binding"/>
    <property type="evidence" value="ECO:0007669"/>
    <property type="project" value="InterPro"/>
</dbReference>
<organism evidence="6 7">
    <name type="scientific">Trametes pubescens</name>
    <name type="common">White-rot fungus</name>
    <dbReference type="NCBI Taxonomy" id="154538"/>
    <lineage>
        <taxon>Eukaryota</taxon>
        <taxon>Fungi</taxon>
        <taxon>Dikarya</taxon>
        <taxon>Basidiomycota</taxon>
        <taxon>Agaricomycotina</taxon>
        <taxon>Agaricomycetes</taxon>
        <taxon>Polyporales</taxon>
        <taxon>Polyporaceae</taxon>
        <taxon>Trametes</taxon>
    </lineage>
</organism>